<comment type="caution">
    <text evidence="1">The sequence shown here is derived from an EMBL/GenBank/DDBJ whole genome shotgun (WGS) entry which is preliminary data.</text>
</comment>
<proteinExistence type="predicted"/>
<evidence type="ECO:0000313" key="1">
    <source>
        <dbReference type="EMBL" id="MPN14757.1"/>
    </source>
</evidence>
<name>A0A645FK22_9ZZZZ</name>
<dbReference type="AlphaFoldDB" id="A0A645FK22"/>
<gene>
    <name evidence="1" type="ORF">SDC9_162086</name>
</gene>
<protein>
    <submittedName>
        <fullName evidence="1">Uncharacterized protein</fullName>
    </submittedName>
</protein>
<organism evidence="1">
    <name type="scientific">bioreactor metagenome</name>
    <dbReference type="NCBI Taxonomy" id="1076179"/>
    <lineage>
        <taxon>unclassified sequences</taxon>
        <taxon>metagenomes</taxon>
        <taxon>ecological metagenomes</taxon>
    </lineage>
</organism>
<accession>A0A645FK22</accession>
<dbReference type="EMBL" id="VSSQ01061422">
    <property type="protein sequence ID" value="MPN14757.1"/>
    <property type="molecule type" value="Genomic_DNA"/>
</dbReference>
<reference evidence="1" key="1">
    <citation type="submission" date="2019-08" db="EMBL/GenBank/DDBJ databases">
        <authorList>
            <person name="Kucharzyk K."/>
            <person name="Murdoch R.W."/>
            <person name="Higgins S."/>
            <person name="Loffler F."/>
        </authorList>
    </citation>
    <scope>NUCLEOTIDE SEQUENCE</scope>
</reference>
<sequence>MIHEQVLAYFGRRMDIDAYLRMGIFRKKARDERQTEQVKFVGNAMYTECKKTGIGDNHLFQCLGGRIKPQVASRILV</sequence>